<name>A0ABD1YLA3_9MARC</name>
<protein>
    <submittedName>
        <fullName evidence="7">Uncharacterized protein</fullName>
    </submittedName>
</protein>
<keyword evidence="4 6" id="KW-1133">Transmembrane helix</keyword>
<accession>A0ABD1YLA3</accession>
<dbReference type="SUPFAM" id="SSF52540">
    <property type="entry name" value="P-loop containing nucleoside triphosphate hydrolases"/>
    <property type="match status" value="1"/>
</dbReference>
<feature type="transmembrane region" description="Helical" evidence="6">
    <location>
        <begin position="67"/>
        <end position="86"/>
    </location>
</feature>
<keyword evidence="5 6" id="KW-0472">Membrane</keyword>
<dbReference type="GO" id="GO:0005524">
    <property type="term" value="F:ATP binding"/>
    <property type="evidence" value="ECO:0007669"/>
    <property type="project" value="UniProtKB-KW"/>
</dbReference>
<dbReference type="PANTHER" id="PTHR24223:SF369">
    <property type="entry name" value="ABC TRANSPORTER C FAMILY MEMBER 10"/>
    <property type="match status" value="1"/>
</dbReference>
<evidence type="ECO:0000256" key="2">
    <source>
        <dbReference type="ARBA" id="ARBA00022741"/>
    </source>
</evidence>
<dbReference type="Gene3D" id="3.40.50.300">
    <property type="entry name" value="P-loop containing nucleotide triphosphate hydrolases"/>
    <property type="match status" value="1"/>
</dbReference>
<evidence type="ECO:0000313" key="7">
    <source>
        <dbReference type="EMBL" id="KAL2631549.1"/>
    </source>
</evidence>
<dbReference type="PANTHER" id="PTHR24223">
    <property type="entry name" value="ATP-BINDING CASSETTE SUB-FAMILY C"/>
    <property type="match status" value="1"/>
</dbReference>
<proteinExistence type="predicted"/>
<keyword evidence="1 6" id="KW-0812">Transmembrane</keyword>
<dbReference type="AlphaFoldDB" id="A0ABD1YLA3"/>
<dbReference type="Proteomes" id="UP001605036">
    <property type="component" value="Unassembled WGS sequence"/>
</dbReference>
<evidence type="ECO:0000256" key="5">
    <source>
        <dbReference type="ARBA" id="ARBA00023136"/>
    </source>
</evidence>
<feature type="transmembrane region" description="Helical" evidence="6">
    <location>
        <begin position="42"/>
        <end position="61"/>
    </location>
</feature>
<dbReference type="InterPro" id="IPR050173">
    <property type="entry name" value="ABC_transporter_C-like"/>
</dbReference>
<keyword evidence="2" id="KW-0547">Nucleotide-binding</keyword>
<keyword evidence="3" id="KW-0067">ATP-binding</keyword>
<dbReference type="InterPro" id="IPR027417">
    <property type="entry name" value="P-loop_NTPase"/>
</dbReference>
<gene>
    <name evidence="7" type="ORF">R1flu_016235</name>
</gene>
<evidence type="ECO:0000256" key="1">
    <source>
        <dbReference type="ARBA" id="ARBA00022692"/>
    </source>
</evidence>
<dbReference type="Gene3D" id="1.20.1560.10">
    <property type="entry name" value="ABC transporter type 1, transmembrane domain"/>
    <property type="match status" value="1"/>
</dbReference>
<dbReference type="EMBL" id="JBHFFA010000004">
    <property type="protein sequence ID" value="KAL2631549.1"/>
    <property type="molecule type" value="Genomic_DNA"/>
</dbReference>
<evidence type="ECO:0000313" key="8">
    <source>
        <dbReference type="Proteomes" id="UP001605036"/>
    </source>
</evidence>
<comment type="caution">
    <text evidence="7">The sequence shown here is derived from an EMBL/GenBank/DDBJ whole genome shotgun (WGS) entry which is preliminary data.</text>
</comment>
<sequence length="230" mass="25613">MGDVDCFYSRNHHQQMASALLSEFSQTADEDPTSKSPIRLDFLCTCLLCFCALATVILTPGTIEPGFAGLVLTYGLTLNLVVIASVTNQSILANDIISMERVNQYMYTEPEALAIIEDSRPAENWPRQGKIEFSQFAGAIETKHASCSEGHHMLSIIPQELALFRGTVRFNLDPLGDYSDHEVWNALDKCQLGHVIRSRDGKLDFKVKFARSSVIGKRTVLLDLQHIPIQ</sequence>
<evidence type="ECO:0000256" key="4">
    <source>
        <dbReference type="ARBA" id="ARBA00022989"/>
    </source>
</evidence>
<dbReference type="InterPro" id="IPR036640">
    <property type="entry name" value="ABC1_TM_sf"/>
</dbReference>
<evidence type="ECO:0000256" key="3">
    <source>
        <dbReference type="ARBA" id="ARBA00022840"/>
    </source>
</evidence>
<reference evidence="7 8" key="1">
    <citation type="submission" date="2024-09" db="EMBL/GenBank/DDBJ databases">
        <title>Chromosome-scale assembly of Riccia fluitans.</title>
        <authorList>
            <person name="Paukszto L."/>
            <person name="Sawicki J."/>
            <person name="Karawczyk K."/>
            <person name="Piernik-Szablinska J."/>
            <person name="Szczecinska M."/>
            <person name="Mazdziarz M."/>
        </authorList>
    </citation>
    <scope>NUCLEOTIDE SEQUENCE [LARGE SCALE GENOMIC DNA]</scope>
    <source>
        <strain evidence="7">Rf_01</strain>
        <tissue evidence="7">Aerial parts of the thallus</tissue>
    </source>
</reference>
<organism evidence="7 8">
    <name type="scientific">Riccia fluitans</name>
    <dbReference type="NCBI Taxonomy" id="41844"/>
    <lineage>
        <taxon>Eukaryota</taxon>
        <taxon>Viridiplantae</taxon>
        <taxon>Streptophyta</taxon>
        <taxon>Embryophyta</taxon>
        <taxon>Marchantiophyta</taxon>
        <taxon>Marchantiopsida</taxon>
        <taxon>Marchantiidae</taxon>
        <taxon>Marchantiales</taxon>
        <taxon>Ricciaceae</taxon>
        <taxon>Riccia</taxon>
    </lineage>
</organism>
<keyword evidence="8" id="KW-1185">Reference proteome</keyword>
<evidence type="ECO:0000256" key="6">
    <source>
        <dbReference type="SAM" id="Phobius"/>
    </source>
</evidence>